<proteinExistence type="predicted"/>
<comment type="caution">
    <text evidence="4">The sequence shown here is derived from an EMBL/GenBank/DDBJ whole genome shotgun (WGS) entry which is preliminary data.</text>
</comment>
<sequence length="666" mass="73785">MKTTEFMDKQIMELSRSHSDDFYQLSYPQQFDNDDKDDDDFVSSFQFRPGRRVVSQEPRISALERGSSVDRLNLAKFGSKHVDRASEDPALISVIERKMDEHFGNLLHGVEGLSARISQLETRLRRLENSVGDLKDSTEINHGKADGKLRQLENMLREVDGGMQDLRDKQEITEAQLELAKLQMLKGYQQSENQTNNVQTVSAPGVLSSAPQQSYQPHSVQAPTQQVPSLPTDGPQTLPHQNFPPAQVPTQSPQSQIPSIQYADSKYSPPVQNPQPTPEMYYSFQVQQSQPPRTAPYHLSPPAPHPSLTSQLQQLPQQQPAFNAVDPQAQFSLVHNPGETSMPSQRYPPSFHNTSNAPGMALPTQQQQYAGSIQYTHDQTASNQYPEFSPGHMQPVQHSYFDDFRSHSGSQSHNSSPNMKHSQVLPASLDRSGGSGFSKLPTAKVLPHAIPMAASVDKESSSSGTGNRIPIDNVIDKVVAMGFRRDMVRATVRKMTENGQSVDVNLVLDKLMSNGEQPQSGGFGIVWYVGRDGTEWDEAFRPTFGASKMGETRCSTRRIFGEFSFRLTPGTTCSTFVEHKIITSSSPSSSSLFPSEGIFAPSQFCPVLSRPVPSRSVPFAYQTIPKGMGSLAESHNGQPNLVSNSPSTKFKPKTSHFKVKRNTIRL</sequence>
<accession>A0A498I9A7</accession>
<organism evidence="4 5">
    <name type="scientific">Malus domestica</name>
    <name type="common">Apple</name>
    <name type="synonym">Pyrus malus</name>
    <dbReference type="NCBI Taxonomy" id="3750"/>
    <lineage>
        <taxon>Eukaryota</taxon>
        <taxon>Viridiplantae</taxon>
        <taxon>Streptophyta</taxon>
        <taxon>Embryophyta</taxon>
        <taxon>Tracheophyta</taxon>
        <taxon>Spermatophyta</taxon>
        <taxon>Magnoliopsida</taxon>
        <taxon>eudicotyledons</taxon>
        <taxon>Gunneridae</taxon>
        <taxon>Pentapetalae</taxon>
        <taxon>rosids</taxon>
        <taxon>fabids</taxon>
        <taxon>Rosales</taxon>
        <taxon>Rosaceae</taxon>
        <taxon>Amygdaloideae</taxon>
        <taxon>Maleae</taxon>
        <taxon>Malus</taxon>
    </lineage>
</organism>
<evidence type="ECO:0000313" key="4">
    <source>
        <dbReference type="EMBL" id="RXH77673.1"/>
    </source>
</evidence>
<dbReference type="InterPro" id="IPR010820">
    <property type="entry name" value="DUF1421"/>
</dbReference>
<feature type="compositionally biased region" description="Low complexity" evidence="2">
    <location>
        <begin position="407"/>
        <end position="416"/>
    </location>
</feature>
<evidence type="ECO:0000313" key="5">
    <source>
        <dbReference type="Proteomes" id="UP000290289"/>
    </source>
</evidence>
<feature type="region of interest" description="Disordered" evidence="2">
    <location>
        <begin position="402"/>
        <end position="433"/>
    </location>
</feature>
<dbReference type="EMBL" id="RDQH01000340">
    <property type="protein sequence ID" value="RXH77673.1"/>
    <property type="molecule type" value="Genomic_DNA"/>
</dbReference>
<protein>
    <recommendedName>
        <fullName evidence="3">DUF1421 domain-containing protein</fullName>
    </recommendedName>
</protein>
<keyword evidence="5" id="KW-1185">Reference proteome</keyword>
<feature type="region of interest" description="Disordered" evidence="2">
    <location>
        <begin position="207"/>
        <end position="257"/>
    </location>
</feature>
<feature type="domain" description="DUF1421" evidence="3">
    <location>
        <begin position="471"/>
        <end position="515"/>
    </location>
</feature>
<dbReference type="Pfam" id="PF07223">
    <property type="entry name" value="DUF1421"/>
    <property type="match status" value="1"/>
</dbReference>
<keyword evidence="1" id="KW-0175">Coiled coil</keyword>
<evidence type="ECO:0000256" key="2">
    <source>
        <dbReference type="SAM" id="MobiDB-lite"/>
    </source>
</evidence>
<dbReference type="PANTHER" id="PTHR31805:SF15">
    <property type="entry name" value="DUF1421 DOMAIN-CONTAINING PROTEIN"/>
    <property type="match status" value="1"/>
</dbReference>
<feature type="region of interest" description="Disordered" evidence="2">
    <location>
        <begin position="336"/>
        <end position="361"/>
    </location>
</feature>
<dbReference type="AlphaFoldDB" id="A0A498I9A7"/>
<dbReference type="Proteomes" id="UP000290289">
    <property type="component" value="Chromosome 14"/>
</dbReference>
<name>A0A498I9A7_MALDO</name>
<gene>
    <name evidence="4" type="ORF">DVH24_039644</name>
</gene>
<evidence type="ECO:0000259" key="3">
    <source>
        <dbReference type="Pfam" id="PF07223"/>
    </source>
</evidence>
<feature type="compositionally biased region" description="Polar residues" evidence="2">
    <location>
        <begin position="351"/>
        <end position="361"/>
    </location>
</feature>
<feature type="coiled-coil region" evidence="1">
    <location>
        <begin position="110"/>
        <end position="183"/>
    </location>
</feature>
<reference evidence="4 5" key="1">
    <citation type="submission" date="2018-10" db="EMBL/GenBank/DDBJ databases">
        <title>A high-quality apple genome assembly.</title>
        <authorList>
            <person name="Hu J."/>
        </authorList>
    </citation>
    <scope>NUCLEOTIDE SEQUENCE [LARGE SCALE GENOMIC DNA]</scope>
    <source>
        <strain evidence="5">cv. HFTH1</strain>
        <tissue evidence="4">Young leaf</tissue>
    </source>
</reference>
<feature type="region of interest" description="Disordered" evidence="2">
    <location>
        <begin position="284"/>
        <end position="315"/>
    </location>
</feature>
<evidence type="ECO:0000256" key="1">
    <source>
        <dbReference type="SAM" id="Coils"/>
    </source>
</evidence>
<feature type="compositionally biased region" description="Polar residues" evidence="2">
    <location>
        <begin position="209"/>
        <end position="240"/>
    </location>
</feature>
<dbReference type="PANTHER" id="PTHR31805">
    <property type="entry name" value="RECEPTOR-LIKE KINASE, PUTATIVE (DUF1421)-RELATED"/>
    <property type="match status" value="1"/>
</dbReference>